<keyword evidence="2" id="KW-0472">Membrane</keyword>
<protein>
    <submittedName>
        <fullName evidence="4">Uncharacterized protein</fullName>
    </submittedName>
</protein>
<reference evidence="4 5" key="1">
    <citation type="submission" date="2018-03" db="EMBL/GenBank/DDBJ databases">
        <title>Draft Genome Sequences of the Obligatory Marine Myxobacteria Enhygromyxa salina SWB005.</title>
        <authorList>
            <person name="Poehlein A."/>
            <person name="Moghaddam J.A."/>
            <person name="Harms H."/>
            <person name="Alanjari M."/>
            <person name="Koenig G.M."/>
            <person name="Daniel R."/>
            <person name="Schaeberle T.F."/>
        </authorList>
    </citation>
    <scope>NUCLEOTIDE SEQUENCE [LARGE SCALE GENOMIC DNA]</scope>
    <source>
        <strain evidence="4 5">SWB005</strain>
    </source>
</reference>
<dbReference type="Proteomes" id="UP000237968">
    <property type="component" value="Unassembled WGS sequence"/>
</dbReference>
<keyword evidence="5" id="KW-1185">Reference proteome</keyword>
<evidence type="ECO:0000256" key="3">
    <source>
        <dbReference type="SAM" id="SignalP"/>
    </source>
</evidence>
<evidence type="ECO:0000313" key="5">
    <source>
        <dbReference type="Proteomes" id="UP000237968"/>
    </source>
</evidence>
<feature type="chain" id="PRO_5015406476" evidence="3">
    <location>
        <begin position="30"/>
        <end position="262"/>
    </location>
</feature>
<organism evidence="4 5">
    <name type="scientific">Enhygromyxa salina</name>
    <dbReference type="NCBI Taxonomy" id="215803"/>
    <lineage>
        <taxon>Bacteria</taxon>
        <taxon>Pseudomonadati</taxon>
        <taxon>Myxococcota</taxon>
        <taxon>Polyangia</taxon>
        <taxon>Nannocystales</taxon>
        <taxon>Nannocystaceae</taxon>
        <taxon>Enhygromyxa</taxon>
    </lineage>
</organism>
<gene>
    <name evidence="4" type="ORF">ENSA5_49480</name>
</gene>
<name>A0A2S9XHM8_9BACT</name>
<dbReference type="EMBL" id="PVNK01000213">
    <property type="protein sequence ID" value="PRP92378.1"/>
    <property type="molecule type" value="Genomic_DNA"/>
</dbReference>
<feature type="transmembrane region" description="Helical" evidence="2">
    <location>
        <begin position="206"/>
        <end position="226"/>
    </location>
</feature>
<dbReference type="RefSeq" id="WP_106394202.1">
    <property type="nucleotide sequence ID" value="NZ_PVNK01000213.1"/>
</dbReference>
<feature type="signal peptide" evidence="3">
    <location>
        <begin position="1"/>
        <end position="29"/>
    </location>
</feature>
<feature type="region of interest" description="Disordered" evidence="1">
    <location>
        <begin position="30"/>
        <end position="153"/>
    </location>
</feature>
<evidence type="ECO:0000313" key="4">
    <source>
        <dbReference type="EMBL" id="PRP92378.1"/>
    </source>
</evidence>
<comment type="caution">
    <text evidence="4">The sequence shown here is derived from an EMBL/GenBank/DDBJ whole genome shotgun (WGS) entry which is preliminary data.</text>
</comment>
<feature type="transmembrane region" description="Helical" evidence="2">
    <location>
        <begin position="165"/>
        <end position="186"/>
    </location>
</feature>
<keyword evidence="3" id="KW-0732">Signal</keyword>
<proteinExistence type="predicted"/>
<accession>A0A2S9XHM8</accession>
<feature type="compositionally biased region" description="Acidic residues" evidence="1">
    <location>
        <begin position="35"/>
        <end position="139"/>
    </location>
</feature>
<evidence type="ECO:0000256" key="2">
    <source>
        <dbReference type="SAM" id="Phobius"/>
    </source>
</evidence>
<keyword evidence="2" id="KW-0812">Transmembrane</keyword>
<keyword evidence="2" id="KW-1133">Transmembrane helix</keyword>
<dbReference type="AlphaFoldDB" id="A0A2S9XHM8"/>
<evidence type="ECO:0000256" key="1">
    <source>
        <dbReference type="SAM" id="MobiDB-lite"/>
    </source>
</evidence>
<sequence>MYANKLGLRITSSVLATSLSLVPMTSAWAAPPDAVDAEGEAEEGDAPEGEAAEGEVAEGEQPEGEVAEGEAPEGETAEGEGAEGEQPEGEVAEGEAAEGEAAEGEEPEPEVVAPEDEAEAELPEADEVEAEAVEEEPELVPEGPLRPPEPTWGPKDQYPMNGKGMLITGGLITGLGAAFIVTSVLITDCNFDSALSCKLGDQRDFLIPLSVAATGLGVLLVGVGIGNHVKYKRWERWAPEKTAVVPTLVPGGGGGVAWVGKF</sequence>